<dbReference type="KEGG" id="mnd:KOY48_02110"/>
<reference evidence="1" key="1">
    <citation type="submission" date="2021-06" db="EMBL/GenBank/DDBJ databases">
        <title>An adapted protocol for Saccharibacteria cultivation: two new species join this phylum of Candidate Phyla Radiations.</title>
        <authorList>
            <person name="Ibrahim A."/>
            <person name="Maatouk M."/>
            <person name="Zgheib R."/>
            <person name="Haddad G."/>
            <person name="Bou Khalil J."/>
            <person name="Raoult D."/>
            <person name="Bittar F."/>
        </authorList>
    </citation>
    <scope>NUCLEOTIDE SEQUENCE</scope>
    <source>
        <strain evidence="1">IHU1</strain>
    </source>
</reference>
<accession>A0A8F1MCL6</accession>
<dbReference type="AlphaFoldDB" id="A0A8F1MCL6"/>
<protein>
    <recommendedName>
        <fullName evidence="3">Alpha/beta hydrolase</fullName>
    </recommendedName>
</protein>
<dbReference type="EMBL" id="CP076460">
    <property type="protein sequence ID" value="QWQ32620.1"/>
    <property type="molecule type" value="Genomic_DNA"/>
</dbReference>
<evidence type="ECO:0000313" key="2">
    <source>
        <dbReference type="Proteomes" id="UP000679129"/>
    </source>
</evidence>
<organism evidence="1 2">
    <name type="scientific">Candidatus Minimicrobia naudis</name>
    <dbReference type="NCBI Taxonomy" id="2841263"/>
    <lineage>
        <taxon>Bacteria</taxon>
        <taxon>Candidatus Saccharimonadota</taxon>
        <taxon>Candidatus Saccharimonadota incertae sedis</taxon>
        <taxon>Candidatus Minimicrobia</taxon>
    </lineage>
</organism>
<gene>
    <name evidence="1" type="ORF">KOY48_02110</name>
</gene>
<name>A0A8F1MCL6_9BACT</name>
<proteinExistence type="predicted"/>
<keyword evidence="2" id="KW-1185">Reference proteome</keyword>
<dbReference type="Proteomes" id="UP000679129">
    <property type="component" value="Chromosome"/>
</dbReference>
<evidence type="ECO:0000313" key="1">
    <source>
        <dbReference type="EMBL" id="QWQ32620.1"/>
    </source>
</evidence>
<sequence>MRETFPGQEKSIISEREFTGLIVGRRDKISLPVNAADGVKIDKFVELDTGHLSVLDSPELVAELILAE</sequence>
<evidence type="ECO:0008006" key="3">
    <source>
        <dbReference type="Google" id="ProtNLM"/>
    </source>
</evidence>